<keyword evidence="3" id="KW-1185">Reference proteome</keyword>
<dbReference type="GO" id="GO:0046872">
    <property type="term" value="F:metal ion binding"/>
    <property type="evidence" value="ECO:0007669"/>
    <property type="project" value="InterPro"/>
</dbReference>
<accession>A0A0B3VJW4</accession>
<dbReference type="Pfam" id="PF00403">
    <property type="entry name" value="HMA"/>
    <property type="match status" value="1"/>
</dbReference>
<dbReference type="STRING" id="1577792.QX51_10280"/>
<dbReference type="InterPro" id="IPR006121">
    <property type="entry name" value="HMA_dom"/>
</dbReference>
<evidence type="ECO:0000313" key="2">
    <source>
        <dbReference type="EMBL" id="KHS57071.1"/>
    </source>
</evidence>
<dbReference type="Proteomes" id="UP000031189">
    <property type="component" value="Unassembled WGS sequence"/>
</dbReference>
<dbReference type="CDD" id="cd00371">
    <property type="entry name" value="HMA"/>
    <property type="match status" value="1"/>
</dbReference>
<protein>
    <recommendedName>
        <fullName evidence="1">HMA domain-containing protein</fullName>
    </recommendedName>
</protein>
<evidence type="ECO:0000313" key="3">
    <source>
        <dbReference type="Proteomes" id="UP000031189"/>
    </source>
</evidence>
<sequence length="90" mass="10299">MKDNIKKVILKVEDMVCVNCENLIEDVLLEKDGVIKVEASHNKGTVKIDYNEDKIPINDLIKIINEEGYKAFDLNNKIINKNVNSKNKKV</sequence>
<evidence type="ECO:0000259" key="1">
    <source>
        <dbReference type="PROSITE" id="PS50846"/>
    </source>
</evidence>
<dbReference type="EMBL" id="JWHR01000093">
    <property type="protein sequence ID" value="KHS57071.1"/>
    <property type="molecule type" value="Genomic_DNA"/>
</dbReference>
<name>A0A0B3VJW4_9FIRM</name>
<dbReference type="RefSeq" id="WP_039679829.1">
    <property type="nucleotide sequence ID" value="NZ_JAWGXO010000003.1"/>
</dbReference>
<feature type="domain" description="HMA" evidence="1">
    <location>
        <begin position="6"/>
        <end position="72"/>
    </location>
</feature>
<dbReference type="SUPFAM" id="SSF55008">
    <property type="entry name" value="HMA, heavy metal-associated domain"/>
    <property type="match status" value="1"/>
</dbReference>
<dbReference type="Gene3D" id="3.30.70.100">
    <property type="match status" value="1"/>
</dbReference>
<reference evidence="2 3" key="1">
    <citation type="submission" date="2014-12" db="EMBL/GenBank/DDBJ databases">
        <title>Draft genome sequence of Terrisporobacter sp. 08-306576, isolated from the blood culture of a bacteremia patient.</title>
        <authorList>
            <person name="Lund L.C."/>
            <person name="Sydenham T.V."/>
            <person name="Hogh S.V."/>
            <person name="Skov M.N."/>
            <person name="Kemp M."/>
            <person name="Justesen U.S."/>
        </authorList>
    </citation>
    <scope>NUCLEOTIDE SEQUENCE [LARGE SCALE GENOMIC DNA]</scope>
    <source>
        <strain evidence="2 3">08-306576</strain>
    </source>
</reference>
<dbReference type="InterPro" id="IPR036163">
    <property type="entry name" value="HMA_dom_sf"/>
</dbReference>
<dbReference type="PROSITE" id="PS50846">
    <property type="entry name" value="HMA_2"/>
    <property type="match status" value="1"/>
</dbReference>
<organism evidence="2 3">
    <name type="scientific">Terrisporobacter othiniensis</name>
    <dbReference type="NCBI Taxonomy" id="1577792"/>
    <lineage>
        <taxon>Bacteria</taxon>
        <taxon>Bacillati</taxon>
        <taxon>Bacillota</taxon>
        <taxon>Clostridia</taxon>
        <taxon>Peptostreptococcales</taxon>
        <taxon>Peptostreptococcaceae</taxon>
        <taxon>Terrisporobacter</taxon>
    </lineage>
</organism>
<dbReference type="AlphaFoldDB" id="A0A0B3VJW4"/>
<dbReference type="OrthoDB" id="9813965at2"/>
<comment type="caution">
    <text evidence="2">The sequence shown here is derived from an EMBL/GenBank/DDBJ whole genome shotgun (WGS) entry which is preliminary data.</text>
</comment>
<proteinExistence type="predicted"/>
<gene>
    <name evidence="2" type="ORF">QX51_10280</name>
</gene>